<evidence type="ECO:0000313" key="2">
    <source>
        <dbReference type="EMBL" id="PND05150.1"/>
    </source>
</evidence>
<organism evidence="2 3">
    <name type="scientific">Akkermansia muciniphila</name>
    <dbReference type="NCBI Taxonomy" id="239935"/>
    <lineage>
        <taxon>Bacteria</taxon>
        <taxon>Pseudomonadati</taxon>
        <taxon>Verrucomicrobiota</taxon>
        <taxon>Verrucomicrobiia</taxon>
        <taxon>Verrucomicrobiales</taxon>
        <taxon>Akkermansiaceae</taxon>
        <taxon>Akkermansia</taxon>
    </lineage>
</organism>
<feature type="region of interest" description="Disordered" evidence="1">
    <location>
        <begin position="1"/>
        <end position="64"/>
    </location>
</feature>
<dbReference type="AlphaFoldDB" id="A0AAX0WP85"/>
<reference evidence="2 3" key="1">
    <citation type="journal article" date="2017" name="BMC Genomics">
        <title>Genome sequencing of 39 Akkermansia muciniphila isolates reveals its population structure, genomic and functional diverisity, and global distribution in mammalian gut microbiotas.</title>
        <authorList>
            <person name="Guo X."/>
            <person name="Li S."/>
            <person name="Zhang J."/>
            <person name="Wu F."/>
            <person name="Li X."/>
            <person name="Wu D."/>
            <person name="Zhang M."/>
            <person name="Ou Z."/>
            <person name="Jie Z."/>
            <person name="Yan Q."/>
            <person name="Li P."/>
            <person name="Yi J."/>
            <person name="Peng Y."/>
        </authorList>
    </citation>
    <scope>NUCLEOTIDE SEQUENCE [LARGE SCALE GENOMIC DNA]</scope>
    <source>
        <strain evidence="2 3">GP28</strain>
    </source>
</reference>
<dbReference type="EMBL" id="PJLB01000004">
    <property type="protein sequence ID" value="PND05150.1"/>
    <property type="molecule type" value="Genomic_DNA"/>
</dbReference>
<comment type="caution">
    <text evidence="2">The sequence shown here is derived from an EMBL/GenBank/DDBJ whole genome shotgun (WGS) entry which is preliminary data.</text>
</comment>
<proteinExistence type="predicted"/>
<dbReference type="Proteomes" id="UP000236075">
    <property type="component" value="Unassembled WGS sequence"/>
</dbReference>
<gene>
    <name evidence="2" type="ORF">CXT95_01670</name>
</gene>
<accession>A0AAX0WP85</accession>
<evidence type="ECO:0000256" key="1">
    <source>
        <dbReference type="SAM" id="MobiDB-lite"/>
    </source>
</evidence>
<protein>
    <submittedName>
        <fullName evidence="2">Uncharacterized protein</fullName>
    </submittedName>
</protein>
<feature type="compositionally biased region" description="Basic residues" evidence="1">
    <location>
        <begin position="29"/>
        <end position="42"/>
    </location>
</feature>
<sequence length="103" mass="11267">MNFRRAAFEHSSSIHISGGMRQPQEAKRTQHLARGHSTHGHPRQLPAAKGHSRSGKKVPLAITPPQQAVSPLEYASIAVSTKGTMIQANGYYRKKDGRGYPPV</sequence>
<name>A0AAX0WP85_9BACT</name>
<evidence type="ECO:0000313" key="3">
    <source>
        <dbReference type="Proteomes" id="UP000236075"/>
    </source>
</evidence>